<proteinExistence type="predicted"/>
<accession>A0A9P5CR40</accession>
<dbReference type="GeneID" id="63842429"/>
<dbReference type="EMBL" id="MU032346">
    <property type="protein sequence ID" value="KAF3767853.1"/>
    <property type="molecule type" value="Genomic_DNA"/>
</dbReference>
<reference evidence="2" key="1">
    <citation type="journal article" date="2020" name="Phytopathology">
        <title>Genome sequence of the chestnut blight fungus Cryphonectria parasitica EP155: A fundamental resource for an archetypical invasive plant pathogen.</title>
        <authorList>
            <person name="Crouch J.A."/>
            <person name="Dawe A."/>
            <person name="Aerts A."/>
            <person name="Barry K."/>
            <person name="Churchill A.C.L."/>
            <person name="Grimwood J."/>
            <person name="Hillman B."/>
            <person name="Milgroom M.G."/>
            <person name="Pangilinan J."/>
            <person name="Smith M."/>
            <person name="Salamov A."/>
            <person name="Schmutz J."/>
            <person name="Yadav J."/>
            <person name="Grigoriev I.V."/>
            <person name="Nuss D."/>
        </authorList>
    </citation>
    <scope>NUCLEOTIDE SEQUENCE</scope>
    <source>
        <strain evidence="2">EP155</strain>
    </source>
</reference>
<feature type="region of interest" description="Disordered" evidence="1">
    <location>
        <begin position="1"/>
        <end position="23"/>
    </location>
</feature>
<feature type="compositionally biased region" description="Basic and acidic residues" evidence="1">
    <location>
        <begin position="1"/>
        <end position="10"/>
    </location>
</feature>
<name>A0A9P5CR40_CRYP1</name>
<comment type="caution">
    <text evidence="2">The sequence shown here is derived from an EMBL/GenBank/DDBJ whole genome shotgun (WGS) entry which is preliminary data.</text>
</comment>
<gene>
    <name evidence="2" type="ORF">M406DRAFT_69965</name>
</gene>
<feature type="compositionally biased region" description="Basic and acidic residues" evidence="1">
    <location>
        <begin position="198"/>
        <end position="211"/>
    </location>
</feature>
<evidence type="ECO:0000313" key="2">
    <source>
        <dbReference type="EMBL" id="KAF3767853.1"/>
    </source>
</evidence>
<organism evidence="2 3">
    <name type="scientific">Cryphonectria parasitica (strain ATCC 38755 / EP155)</name>
    <dbReference type="NCBI Taxonomy" id="660469"/>
    <lineage>
        <taxon>Eukaryota</taxon>
        <taxon>Fungi</taxon>
        <taxon>Dikarya</taxon>
        <taxon>Ascomycota</taxon>
        <taxon>Pezizomycotina</taxon>
        <taxon>Sordariomycetes</taxon>
        <taxon>Sordariomycetidae</taxon>
        <taxon>Diaporthales</taxon>
        <taxon>Cryphonectriaceae</taxon>
        <taxon>Cryphonectria-Endothia species complex</taxon>
        <taxon>Cryphonectria</taxon>
    </lineage>
</organism>
<evidence type="ECO:0000313" key="3">
    <source>
        <dbReference type="Proteomes" id="UP000803844"/>
    </source>
</evidence>
<feature type="compositionally biased region" description="Gly residues" evidence="1">
    <location>
        <begin position="172"/>
        <end position="186"/>
    </location>
</feature>
<dbReference type="AlphaFoldDB" id="A0A9P5CR40"/>
<sequence>MSSDVKHESKPMPPSPKSAPMKIQLENEDEATVLKTTTAAVPANNIFTDAAREALPTDNNPALDRALHDAAADMSRRASATEAQSSLRDSIASLAIDGDDQQPHPPSRSLPGLGLPSDLQNLSDEELRDLAENLSRVLGESLLGSGQTRADVLRRLLALDCERTSLEEGLGSAVGGDGADSTGGGSKGEEKEVVVVEVAEKEGEKHEEEKQAGGSRA</sequence>
<protein>
    <submittedName>
        <fullName evidence="2">Uncharacterized protein</fullName>
    </submittedName>
</protein>
<feature type="region of interest" description="Disordered" evidence="1">
    <location>
        <begin position="96"/>
        <end position="116"/>
    </location>
</feature>
<feature type="region of interest" description="Disordered" evidence="1">
    <location>
        <begin position="198"/>
        <end position="217"/>
    </location>
</feature>
<dbReference type="Proteomes" id="UP000803844">
    <property type="component" value="Unassembled WGS sequence"/>
</dbReference>
<keyword evidence="3" id="KW-1185">Reference proteome</keyword>
<evidence type="ECO:0000256" key="1">
    <source>
        <dbReference type="SAM" id="MobiDB-lite"/>
    </source>
</evidence>
<feature type="region of interest" description="Disordered" evidence="1">
    <location>
        <begin position="167"/>
        <end position="193"/>
    </location>
</feature>
<dbReference type="RefSeq" id="XP_040778814.1">
    <property type="nucleotide sequence ID" value="XM_040925300.1"/>
</dbReference>